<proteinExistence type="predicted"/>
<keyword evidence="3" id="KW-1185">Reference proteome</keyword>
<feature type="transmembrane region" description="Helical" evidence="1">
    <location>
        <begin position="199"/>
        <end position="217"/>
    </location>
</feature>
<keyword evidence="2" id="KW-0808">Transferase</keyword>
<feature type="transmembrane region" description="Helical" evidence="1">
    <location>
        <begin position="158"/>
        <end position="187"/>
    </location>
</feature>
<dbReference type="EMBL" id="CP017675">
    <property type="protein sequence ID" value="APB32703.1"/>
    <property type="molecule type" value="Genomic_DNA"/>
</dbReference>
<evidence type="ECO:0000313" key="2">
    <source>
        <dbReference type="EMBL" id="APB32703.1"/>
    </source>
</evidence>
<sequence length="218" mass="23675">MRLDPLLGAVLGVTLWLGMVLTTALVVQRTTTADPEIIRKIVHMGTGNVILLAWWWQVPTWMGVTAAVLAALVTLISYWVPLVPGIDSVQRRSGGTFFYAVSIGVLMAWFWPQGNYQYTVLGILIMVWGDGLAAVVGKRWGKHPYALLGIHKTWEGSLTMAGVSGLVAVGVLGWTPLVLVVAVGAAILEIFSYYGLDNLTVPLGTAGLAFWWQNLWLG</sequence>
<feature type="transmembrane region" description="Helical" evidence="1">
    <location>
        <begin position="6"/>
        <end position="25"/>
    </location>
</feature>
<reference evidence="2 3" key="1">
    <citation type="submission" date="2016-10" db="EMBL/GenBank/DDBJ databases">
        <title>Description of Gloeomargarita lithophora gen. nov., sp. nov., a thylakoid-bearing basal-branching cyanobacterium with intracellular carbonates, and proposal for Gloeomargaritales ord. nov.</title>
        <authorList>
            <person name="Moreira D."/>
            <person name="Tavera R."/>
            <person name="Benzerara K."/>
            <person name="Skouri-Panet F."/>
            <person name="Couradeau E."/>
            <person name="Gerard E."/>
            <person name="Loussert C."/>
            <person name="Novelo E."/>
            <person name="Zivanovic Y."/>
            <person name="Lopez-Garcia P."/>
        </authorList>
    </citation>
    <scope>NUCLEOTIDE SEQUENCE [LARGE SCALE GENOMIC DNA]</scope>
    <source>
        <strain evidence="2 3">D10</strain>
    </source>
</reference>
<keyword evidence="1" id="KW-1133">Transmembrane helix</keyword>
<evidence type="ECO:0000313" key="3">
    <source>
        <dbReference type="Proteomes" id="UP000180235"/>
    </source>
</evidence>
<protein>
    <submittedName>
        <fullName evidence="2">Phosphatidate cytidylyltransferase</fullName>
    </submittedName>
</protein>
<dbReference type="GO" id="GO:0004143">
    <property type="term" value="F:ATP-dependent diacylglycerol kinase activity"/>
    <property type="evidence" value="ECO:0007669"/>
    <property type="project" value="InterPro"/>
</dbReference>
<dbReference type="InterPro" id="IPR037997">
    <property type="entry name" value="Dgk1-like"/>
</dbReference>
<gene>
    <name evidence="2" type="ORF">GlitD10_0392</name>
</gene>
<dbReference type="PANTHER" id="PTHR31303">
    <property type="entry name" value="CTP-DEPENDENT DIACYLGLYCEROL KINASE 1"/>
    <property type="match status" value="1"/>
</dbReference>
<evidence type="ECO:0000256" key="1">
    <source>
        <dbReference type="SAM" id="Phobius"/>
    </source>
</evidence>
<dbReference type="Proteomes" id="UP000180235">
    <property type="component" value="Chromosome"/>
</dbReference>
<dbReference type="GO" id="GO:0016779">
    <property type="term" value="F:nucleotidyltransferase activity"/>
    <property type="evidence" value="ECO:0007669"/>
    <property type="project" value="UniProtKB-KW"/>
</dbReference>
<accession>A0A1J0A9V3</accession>
<dbReference type="RefSeq" id="WP_071453394.1">
    <property type="nucleotide sequence ID" value="NZ_CP017675.1"/>
</dbReference>
<feature type="transmembrane region" description="Helical" evidence="1">
    <location>
        <begin position="37"/>
        <end position="56"/>
    </location>
</feature>
<dbReference type="KEGG" id="glt:GlitD10_0392"/>
<feature type="transmembrane region" description="Helical" evidence="1">
    <location>
        <begin position="62"/>
        <end position="82"/>
    </location>
</feature>
<organism evidence="2 3">
    <name type="scientific">Gloeomargarita lithophora Alchichica-D10</name>
    <dbReference type="NCBI Taxonomy" id="1188229"/>
    <lineage>
        <taxon>Bacteria</taxon>
        <taxon>Bacillati</taxon>
        <taxon>Cyanobacteriota</taxon>
        <taxon>Cyanophyceae</taxon>
        <taxon>Gloeomargaritales</taxon>
        <taxon>Gloeomargaritaceae</taxon>
        <taxon>Gloeomargarita</taxon>
    </lineage>
</organism>
<dbReference type="PANTHER" id="PTHR31303:SF1">
    <property type="entry name" value="CTP-DEPENDENT DIACYLGLYCEROL KINASE 1"/>
    <property type="match status" value="1"/>
</dbReference>
<keyword evidence="2" id="KW-0548">Nucleotidyltransferase</keyword>
<dbReference type="STRING" id="1188229.GlitD10_0392"/>
<name>A0A1J0A9V3_9CYAN</name>
<keyword evidence="1" id="KW-0472">Membrane</keyword>
<feature type="transmembrane region" description="Helical" evidence="1">
    <location>
        <begin position="94"/>
        <end position="112"/>
    </location>
</feature>
<keyword evidence="1" id="KW-0812">Transmembrane</keyword>
<dbReference type="AlphaFoldDB" id="A0A1J0A9V3"/>